<evidence type="ECO:0000256" key="1">
    <source>
        <dbReference type="ARBA" id="ARBA00023015"/>
    </source>
</evidence>
<name>A0ABQ6I0X4_9MICO</name>
<comment type="caution">
    <text evidence="6">The sequence shown here is derived from an EMBL/GenBank/DDBJ whole genome shotgun (WGS) entry which is preliminary data.</text>
</comment>
<dbReference type="Pfam" id="PF00356">
    <property type="entry name" value="LacI"/>
    <property type="match status" value="1"/>
</dbReference>
<dbReference type="EMBL" id="BSUK01000001">
    <property type="protein sequence ID" value="GMA23603.1"/>
    <property type="molecule type" value="Genomic_DNA"/>
</dbReference>
<evidence type="ECO:0000256" key="3">
    <source>
        <dbReference type="ARBA" id="ARBA00023163"/>
    </source>
</evidence>
<organism evidence="6 7">
    <name type="scientific">Luteimicrobium album</name>
    <dbReference type="NCBI Taxonomy" id="1054550"/>
    <lineage>
        <taxon>Bacteria</taxon>
        <taxon>Bacillati</taxon>
        <taxon>Actinomycetota</taxon>
        <taxon>Actinomycetes</taxon>
        <taxon>Micrococcales</taxon>
        <taxon>Luteimicrobium</taxon>
    </lineage>
</organism>
<evidence type="ECO:0000256" key="2">
    <source>
        <dbReference type="ARBA" id="ARBA00023125"/>
    </source>
</evidence>
<feature type="domain" description="HTH lacI-type" evidence="5">
    <location>
        <begin position="13"/>
        <end position="67"/>
    </location>
</feature>
<reference evidence="7" key="1">
    <citation type="journal article" date="2019" name="Int. J. Syst. Evol. Microbiol.">
        <title>The Global Catalogue of Microorganisms (GCM) 10K type strain sequencing project: providing services to taxonomists for standard genome sequencing and annotation.</title>
        <authorList>
            <consortium name="The Broad Institute Genomics Platform"/>
            <consortium name="The Broad Institute Genome Sequencing Center for Infectious Disease"/>
            <person name="Wu L."/>
            <person name="Ma J."/>
        </authorList>
    </citation>
    <scope>NUCLEOTIDE SEQUENCE [LARGE SCALE GENOMIC DNA]</scope>
    <source>
        <strain evidence="7">NBRC 106348</strain>
    </source>
</reference>
<keyword evidence="2" id="KW-0238">DNA-binding</keyword>
<evidence type="ECO:0000256" key="4">
    <source>
        <dbReference type="SAM" id="MobiDB-lite"/>
    </source>
</evidence>
<dbReference type="SMART" id="SM00354">
    <property type="entry name" value="HTH_LACI"/>
    <property type="match status" value="1"/>
</dbReference>
<keyword evidence="3" id="KW-0804">Transcription</keyword>
<keyword evidence="1" id="KW-0805">Transcription regulation</keyword>
<keyword evidence="7" id="KW-1185">Reference proteome</keyword>
<dbReference type="SUPFAM" id="SSF47413">
    <property type="entry name" value="lambda repressor-like DNA-binding domains"/>
    <property type="match status" value="1"/>
</dbReference>
<dbReference type="Gene3D" id="1.10.260.40">
    <property type="entry name" value="lambda repressor-like DNA-binding domains"/>
    <property type="match status" value="1"/>
</dbReference>
<dbReference type="PROSITE" id="PS50932">
    <property type="entry name" value="HTH_LACI_2"/>
    <property type="match status" value="1"/>
</dbReference>
<sequence length="289" mass="30406">MREGAMPRRGGRPTVYDVAERAGVSIATVSFVFKQPGRVRDTTRADVLRAARELGYVPSASARGLANGSTGALGLYSFDMLLETAKFVSGLPSGPAEEPDPRSFPLYVDEVQRGFELECWQQGMALLLSAERSSGVSVMAGVAGRVDGLAVFPGAISTEELELTARAIPVLAFSRAPQDGAVHYVTVDNRGGVRALLAHLVDVHGVRQTRFVGAPVLPDLAERFAGYQEASARTAVPDDAPPVGAEGAGRPSSRLSWRRGAPGRAVVRERPARSHGAGRAARPGGGRPG</sequence>
<dbReference type="PANTHER" id="PTHR30146:SF109">
    <property type="entry name" value="HTH-TYPE TRANSCRIPTIONAL REGULATOR GALS"/>
    <property type="match status" value="1"/>
</dbReference>
<dbReference type="InterPro" id="IPR028082">
    <property type="entry name" value="Peripla_BP_I"/>
</dbReference>
<dbReference type="CDD" id="cd01392">
    <property type="entry name" value="HTH_LacI"/>
    <property type="match status" value="1"/>
</dbReference>
<proteinExistence type="predicted"/>
<dbReference type="PANTHER" id="PTHR30146">
    <property type="entry name" value="LACI-RELATED TRANSCRIPTIONAL REPRESSOR"/>
    <property type="match status" value="1"/>
</dbReference>
<dbReference type="Gene3D" id="3.40.50.2300">
    <property type="match status" value="2"/>
</dbReference>
<evidence type="ECO:0000313" key="6">
    <source>
        <dbReference type="EMBL" id="GMA23603.1"/>
    </source>
</evidence>
<accession>A0ABQ6I0X4</accession>
<dbReference type="InterPro" id="IPR000843">
    <property type="entry name" value="HTH_LacI"/>
</dbReference>
<dbReference type="Proteomes" id="UP001157091">
    <property type="component" value="Unassembled WGS sequence"/>
</dbReference>
<feature type="region of interest" description="Disordered" evidence="4">
    <location>
        <begin position="232"/>
        <end position="289"/>
    </location>
</feature>
<evidence type="ECO:0000313" key="7">
    <source>
        <dbReference type="Proteomes" id="UP001157091"/>
    </source>
</evidence>
<evidence type="ECO:0000259" key="5">
    <source>
        <dbReference type="PROSITE" id="PS50932"/>
    </source>
</evidence>
<gene>
    <name evidence="6" type="ORF">GCM10025864_13620</name>
</gene>
<protein>
    <recommendedName>
        <fullName evidence="5">HTH lacI-type domain-containing protein</fullName>
    </recommendedName>
</protein>
<dbReference type="SUPFAM" id="SSF53822">
    <property type="entry name" value="Periplasmic binding protein-like I"/>
    <property type="match status" value="1"/>
</dbReference>
<dbReference type="InterPro" id="IPR010982">
    <property type="entry name" value="Lambda_DNA-bd_dom_sf"/>
</dbReference>